<keyword evidence="2" id="KW-1185">Reference proteome</keyword>
<sequence length="192" mass="21521">MKGGVEKLMAKDNSPGMSPETVLNGTGKPWEEWLALLDAANGTSMNHAELARFVEQNFEVSGWWAQGIAIGYEYARGMRERGMTSDGFATNASKTLNLAVEQVWELFGDSDLRAKWLDPQLLEQTSATRPRTFNAKWLADDSRVSVNFTSKGDNKSSFAIQHRRLQHQDDIATVKAFWKQRIAELVKVANTL</sequence>
<evidence type="ECO:0000313" key="1">
    <source>
        <dbReference type="EMBL" id="ALC05870.1"/>
    </source>
</evidence>
<dbReference type="KEGG" id="cdx:CDES_07285"/>
<gene>
    <name evidence="1" type="ORF">CDES_07285</name>
</gene>
<reference evidence="1 2" key="1">
    <citation type="submission" date="2014-08" db="EMBL/GenBank/DDBJ databases">
        <title>Complete genome sequence of Corynebacterium deserti GIMN1.010 (=DSM 45689), isolated from desert sand in western China.</title>
        <authorList>
            <person name="Ruckert C."/>
            <person name="Albersmeier A."/>
            <person name="Kalinowski J."/>
        </authorList>
    </citation>
    <scope>NUCLEOTIDE SEQUENCE [LARGE SCALE GENOMIC DNA]</scope>
    <source>
        <strain evidence="1 2">GIMN1.010</strain>
    </source>
</reference>
<dbReference type="AlphaFoldDB" id="A0A0M4CXY8"/>
<dbReference type="SUPFAM" id="SSF55961">
    <property type="entry name" value="Bet v1-like"/>
    <property type="match status" value="1"/>
</dbReference>
<evidence type="ECO:0000313" key="2">
    <source>
        <dbReference type="Proteomes" id="UP000068067"/>
    </source>
</evidence>
<name>A0A0M4CXY8_9CORY</name>
<protein>
    <submittedName>
        <fullName evidence="1">Uncharacterized protein</fullName>
    </submittedName>
</protein>
<dbReference type="STRING" id="931089.CDES_07285"/>
<organism evidence="1 2">
    <name type="scientific">Corynebacterium deserti GIMN1.010</name>
    <dbReference type="NCBI Taxonomy" id="931089"/>
    <lineage>
        <taxon>Bacteria</taxon>
        <taxon>Bacillati</taxon>
        <taxon>Actinomycetota</taxon>
        <taxon>Actinomycetes</taxon>
        <taxon>Mycobacteriales</taxon>
        <taxon>Corynebacteriaceae</taxon>
        <taxon>Corynebacterium</taxon>
    </lineage>
</organism>
<dbReference type="EMBL" id="CP009220">
    <property type="protein sequence ID" value="ALC05870.1"/>
    <property type="molecule type" value="Genomic_DNA"/>
</dbReference>
<dbReference type="PATRIC" id="fig|931089.4.peg.1473"/>
<accession>A0A0M4CXY8</accession>
<dbReference type="Proteomes" id="UP000068067">
    <property type="component" value="Chromosome"/>
</dbReference>
<proteinExistence type="predicted"/>